<evidence type="ECO:0000256" key="1">
    <source>
        <dbReference type="SAM" id="SignalP"/>
    </source>
</evidence>
<evidence type="ECO:0000313" key="3">
    <source>
        <dbReference type="Proteomes" id="UP000724874"/>
    </source>
</evidence>
<comment type="caution">
    <text evidence="2">The sequence shown here is derived from an EMBL/GenBank/DDBJ whole genome shotgun (WGS) entry which is preliminary data.</text>
</comment>
<accession>A0A9P5N8K0</accession>
<feature type="chain" id="PRO_5040106618" evidence="1">
    <location>
        <begin position="30"/>
        <end position="99"/>
    </location>
</feature>
<protein>
    <submittedName>
        <fullName evidence="2">Uncharacterized protein</fullName>
    </submittedName>
</protein>
<organism evidence="2 3">
    <name type="scientific">Gymnopilus junonius</name>
    <name type="common">Spectacular rustgill mushroom</name>
    <name type="synonym">Gymnopilus spectabilis subsp. junonius</name>
    <dbReference type="NCBI Taxonomy" id="109634"/>
    <lineage>
        <taxon>Eukaryota</taxon>
        <taxon>Fungi</taxon>
        <taxon>Dikarya</taxon>
        <taxon>Basidiomycota</taxon>
        <taxon>Agaricomycotina</taxon>
        <taxon>Agaricomycetes</taxon>
        <taxon>Agaricomycetidae</taxon>
        <taxon>Agaricales</taxon>
        <taxon>Agaricineae</taxon>
        <taxon>Hymenogastraceae</taxon>
        <taxon>Gymnopilus</taxon>
    </lineage>
</organism>
<reference evidence="2" key="1">
    <citation type="submission" date="2020-11" db="EMBL/GenBank/DDBJ databases">
        <authorList>
            <consortium name="DOE Joint Genome Institute"/>
            <person name="Ahrendt S."/>
            <person name="Riley R."/>
            <person name="Andreopoulos W."/>
            <person name="LaButti K."/>
            <person name="Pangilinan J."/>
            <person name="Ruiz-duenas F.J."/>
            <person name="Barrasa J.M."/>
            <person name="Sanchez-Garcia M."/>
            <person name="Camarero S."/>
            <person name="Miyauchi S."/>
            <person name="Serrano A."/>
            <person name="Linde D."/>
            <person name="Babiker R."/>
            <person name="Drula E."/>
            <person name="Ayuso-Fernandez I."/>
            <person name="Pacheco R."/>
            <person name="Padilla G."/>
            <person name="Ferreira P."/>
            <person name="Barriuso J."/>
            <person name="Kellner H."/>
            <person name="Castanera R."/>
            <person name="Alfaro M."/>
            <person name="Ramirez L."/>
            <person name="Pisabarro A.G."/>
            <person name="Kuo A."/>
            <person name="Tritt A."/>
            <person name="Lipzen A."/>
            <person name="He G."/>
            <person name="Yan M."/>
            <person name="Ng V."/>
            <person name="Cullen D."/>
            <person name="Martin F."/>
            <person name="Rosso M.-N."/>
            <person name="Henrissat B."/>
            <person name="Hibbett D."/>
            <person name="Martinez A.T."/>
            <person name="Grigoriev I.V."/>
        </authorList>
    </citation>
    <scope>NUCLEOTIDE SEQUENCE</scope>
    <source>
        <strain evidence="2">AH 44721</strain>
    </source>
</reference>
<proteinExistence type="predicted"/>
<dbReference type="AlphaFoldDB" id="A0A9P5N8K0"/>
<sequence>MAISLKNLISEFLPLQVLLSFCLFSRSYCMTATSICKILRGETTLESLRPPSNDPKRAVLPNERIYDLGLFQNWQIFLKKPLLSALLQGFFRVLDLSSI</sequence>
<dbReference type="EMBL" id="JADNYJ010000323">
    <property type="protein sequence ID" value="KAF8871062.1"/>
    <property type="molecule type" value="Genomic_DNA"/>
</dbReference>
<name>A0A9P5N8K0_GYMJU</name>
<gene>
    <name evidence="2" type="ORF">CPB84DRAFT_812445</name>
</gene>
<keyword evidence="3" id="KW-1185">Reference proteome</keyword>
<keyword evidence="1" id="KW-0732">Signal</keyword>
<dbReference type="Proteomes" id="UP000724874">
    <property type="component" value="Unassembled WGS sequence"/>
</dbReference>
<feature type="signal peptide" evidence="1">
    <location>
        <begin position="1"/>
        <end position="29"/>
    </location>
</feature>
<evidence type="ECO:0000313" key="2">
    <source>
        <dbReference type="EMBL" id="KAF8871062.1"/>
    </source>
</evidence>